<dbReference type="NCBIfam" id="NF000668">
    <property type="entry name" value="PRK00033.1-1"/>
    <property type="match status" value="1"/>
</dbReference>
<dbReference type="SUPFAM" id="SSF54736">
    <property type="entry name" value="ClpS-like"/>
    <property type="match status" value="1"/>
</dbReference>
<protein>
    <submittedName>
        <fullName evidence="2">Unannotated protein</fullName>
    </submittedName>
</protein>
<dbReference type="Pfam" id="PF02617">
    <property type="entry name" value="ClpS"/>
    <property type="match status" value="1"/>
</dbReference>
<evidence type="ECO:0000313" key="2">
    <source>
        <dbReference type="EMBL" id="CAB4547857.1"/>
    </source>
</evidence>
<gene>
    <name evidence="2" type="ORF">UFOPK1506_00242</name>
</gene>
<accession>A0A6J6C9X8</accession>
<dbReference type="InterPro" id="IPR014719">
    <property type="entry name" value="Ribosomal_bL12_C/ClpS-like"/>
</dbReference>
<reference evidence="2" key="1">
    <citation type="submission" date="2020-05" db="EMBL/GenBank/DDBJ databases">
        <authorList>
            <person name="Chiriac C."/>
            <person name="Salcher M."/>
            <person name="Ghai R."/>
            <person name="Kavagutti S V."/>
        </authorList>
    </citation>
    <scope>NUCLEOTIDE SEQUENCE</scope>
</reference>
<dbReference type="HAMAP" id="MF_00302">
    <property type="entry name" value="ClpS"/>
    <property type="match status" value="1"/>
</dbReference>
<dbReference type="InterPro" id="IPR003769">
    <property type="entry name" value="ClpS_core"/>
</dbReference>
<name>A0A6J6C9X8_9ZZZZ</name>
<organism evidence="2">
    <name type="scientific">freshwater metagenome</name>
    <dbReference type="NCBI Taxonomy" id="449393"/>
    <lineage>
        <taxon>unclassified sequences</taxon>
        <taxon>metagenomes</taxon>
        <taxon>ecological metagenomes</taxon>
    </lineage>
</organism>
<dbReference type="AlphaFoldDB" id="A0A6J6C9X8"/>
<dbReference type="GO" id="GO:0030163">
    <property type="term" value="P:protein catabolic process"/>
    <property type="evidence" value="ECO:0007669"/>
    <property type="project" value="InterPro"/>
</dbReference>
<evidence type="ECO:0000259" key="1">
    <source>
        <dbReference type="Pfam" id="PF02617"/>
    </source>
</evidence>
<dbReference type="EMBL" id="CAEZSV010000025">
    <property type="protein sequence ID" value="CAB4547857.1"/>
    <property type="molecule type" value="Genomic_DNA"/>
</dbReference>
<sequence length="105" mass="11952">MKSTPIASAADTEVTPSDSVEEFLRTLHDKLWVTIVWDDPINLMTYVTHVFMVVFGYSRTKAHELMLQVHNDGKAVVSSGTREEMEHDVAMLHEYGLWATLQKSE</sequence>
<dbReference type="GO" id="GO:0006508">
    <property type="term" value="P:proteolysis"/>
    <property type="evidence" value="ECO:0007669"/>
    <property type="project" value="InterPro"/>
</dbReference>
<proteinExistence type="inferred from homology"/>
<dbReference type="Gene3D" id="3.30.1390.10">
    <property type="match status" value="1"/>
</dbReference>
<feature type="domain" description="Adaptor protein ClpS core" evidence="1">
    <location>
        <begin position="29"/>
        <end position="100"/>
    </location>
</feature>
<dbReference type="InterPro" id="IPR022935">
    <property type="entry name" value="ClpS"/>
</dbReference>